<dbReference type="GO" id="GO:0016020">
    <property type="term" value="C:membrane"/>
    <property type="evidence" value="ECO:0007669"/>
    <property type="project" value="UniProtKB-SubCell"/>
</dbReference>
<feature type="region of interest" description="Disordered" evidence="6">
    <location>
        <begin position="210"/>
        <end position="262"/>
    </location>
</feature>
<organism evidence="9 10">
    <name type="scientific">Aspergillus fijiensis CBS 313.89</name>
    <dbReference type="NCBI Taxonomy" id="1448319"/>
    <lineage>
        <taxon>Eukaryota</taxon>
        <taxon>Fungi</taxon>
        <taxon>Dikarya</taxon>
        <taxon>Ascomycota</taxon>
        <taxon>Pezizomycotina</taxon>
        <taxon>Eurotiomycetes</taxon>
        <taxon>Eurotiomycetidae</taxon>
        <taxon>Eurotiales</taxon>
        <taxon>Aspergillaceae</taxon>
        <taxon>Aspergillus</taxon>
    </lineage>
</organism>
<feature type="transmembrane region" description="Helical" evidence="7">
    <location>
        <begin position="345"/>
        <end position="362"/>
    </location>
</feature>
<evidence type="ECO:0000256" key="5">
    <source>
        <dbReference type="ARBA" id="ARBA00023136"/>
    </source>
</evidence>
<feature type="transmembrane region" description="Helical" evidence="7">
    <location>
        <begin position="156"/>
        <end position="179"/>
    </location>
</feature>
<keyword evidence="2" id="KW-0813">Transport</keyword>
<dbReference type="InterPro" id="IPR050930">
    <property type="entry name" value="MFS_Vesicular_Transporter"/>
</dbReference>
<evidence type="ECO:0000256" key="6">
    <source>
        <dbReference type="SAM" id="MobiDB-lite"/>
    </source>
</evidence>
<evidence type="ECO:0000313" key="10">
    <source>
        <dbReference type="Proteomes" id="UP000249789"/>
    </source>
</evidence>
<dbReference type="InterPro" id="IPR036259">
    <property type="entry name" value="MFS_trans_sf"/>
</dbReference>
<keyword evidence="10" id="KW-1185">Reference proteome</keyword>
<feature type="transmembrane region" description="Helical" evidence="7">
    <location>
        <begin position="281"/>
        <end position="298"/>
    </location>
</feature>
<dbReference type="InterPro" id="IPR020846">
    <property type="entry name" value="MFS_dom"/>
</dbReference>
<dbReference type="SUPFAM" id="SSF103473">
    <property type="entry name" value="MFS general substrate transporter"/>
    <property type="match status" value="1"/>
</dbReference>
<dbReference type="VEuPathDB" id="FungiDB:BO72DRAFT_207270"/>
<dbReference type="PANTHER" id="PTHR23506:SF35">
    <property type="entry name" value="MAJOR FACILITATOR SUPERFAMILY (MFS) PROFILE DOMAIN-CONTAINING PROTEIN-RELATED"/>
    <property type="match status" value="1"/>
</dbReference>
<dbReference type="Proteomes" id="UP000249789">
    <property type="component" value="Unassembled WGS sequence"/>
</dbReference>
<dbReference type="Gene3D" id="1.20.1250.20">
    <property type="entry name" value="MFS general substrate transporter like domains"/>
    <property type="match status" value="2"/>
</dbReference>
<evidence type="ECO:0000256" key="1">
    <source>
        <dbReference type="ARBA" id="ARBA00004141"/>
    </source>
</evidence>
<gene>
    <name evidence="9" type="ORF">BO72DRAFT_207270</name>
</gene>
<dbReference type="GeneID" id="63856961"/>
<feature type="transmembrane region" description="Helical" evidence="7">
    <location>
        <begin position="433"/>
        <end position="453"/>
    </location>
</feature>
<evidence type="ECO:0000313" key="9">
    <source>
        <dbReference type="EMBL" id="RAK81379.1"/>
    </source>
</evidence>
<sequence>MDQIMTDTRSQTTQWGYRWRSSENFILATVAGGIMRSMFLWSFIIPLLPYMLEERIGLDKSKTQNVTFLVLAETALTSSMSSPVIGTLADRWGAKTVFLFFSVVLAACCTVSVALARSVTIIFVARFFQAIADNCMWIGGLAVIGRTFPAHNFGKVMSVLSVTVAVGTSAGPVLSGILLEKGGYWVAWSSAFAVLVVDATLRLLMIERKPEESRTSHKQPPHSTSSSDPERAPLLPRTLSTDSWRHQQPTPQPSSANPTATQTPEQAGLQYYRYLLRQPRFTAAMTAYTFYAMLVASFDTTLPLHIRAVFGWGSLPAGLLFVGLQVPGILLTPVCGWLKDRVGTRLPTTLGFLLLTPCLWVLGIPGDGRFPWASGDSQTGKALYPAAVVVIGCFFSALNGVGFLEATLTINELEAKHPGIFGPHGGHSRAQSIAWMGWTIGMFLGPIMSGLLVDKIGYLNLNFIYGILSLVFAVVVFLSFSKKQE</sequence>
<accession>A0A8G1W5M3</accession>
<evidence type="ECO:0000256" key="3">
    <source>
        <dbReference type="ARBA" id="ARBA00022692"/>
    </source>
</evidence>
<proteinExistence type="predicted"/>
<feature type="transmembrane region" description="Helical" evidence="7">
    <location>
        <begin position="318"/>
        <end position="338"/>
    </location>
</feature>
<dbReference type="OrthoDB" id="5086884at2759"/>
<keyword evidence="4 7" id="KW-1133">Transmembrane helix</keyword>
<dbReference type="Pfam" id="PF07690">
    <property type="entry name" value="MFS_1"/>
    <property type="match status" value="1"/>
</dbReference>
<keyword evidence="5 7" id="KW-0472">Membrane</keyword>
<dbReference type="PANTHER" id="PTHR23506">
    <property type="entry name" value="GH10249P"/>
    <property type="match status" value="1"/>
</dbReference>
<feature type="transmembrane region" description="Helical" evidence="7">
    <location>
        <begin position="25"/>
        <end position="48"/>
    </location>
</feature>
<evidence type="ECO:0000256" key="4">
    <source>
        <dbReference type="ARBA" id="ARBA00022989"/>
    </source>
</evidence>
<dbReference type="CDD" id="cd17325">
    <property type="entry name" value="MFS_MdtG_SLC18_like"/>
    <property type="match status" value="1"/>
</dbReference>
<evidence type="ECO:0000256" key="7">
    <source>
        <dbReference type="SAM" id="Phobius"/>
    </source>
</evidence>
<feature type="transmembrane region" description="Helical" evidence="7">
    <location>
        <begin position="459"/>
        <end position="480"/>
    </location>
</feature>
<dbReference type="InterPro" id="IPR011701">
    <property type="entry name" value="MFS"/>
</dbReference>
<comment type="subcellular location">
    <subcellularLocation>
        <location evidence="1">Membrane</location>
        <topology evidence="1">Multi-pass membrane protein</topology>
    </subcellularLocation>
</comment>
<feature type="transmembrane region" description="Helical" evidence="7">
    <location>
        <begin position="382"/>
        <end position="404"/>
    </location>
</feature>
<dbReference type="GO" id="GO:0022857">
    <property type="term" value="F:transmembrane transporter activity"/>
    <property type="evidence" value="ECO:0007669"/>
    <property type="project" value="InterPro"/>
</dbReference>
<keyword evidence="3 7" id="KW-0812">Transmembrane</keyword>
<dbReference type="EMBL" id="KZ824625">
    <property type="protein sequence ID" value="RAK81379.1"/>
    <property type="molecule type" value="Genomic_DNA"/>
</dbReference>
<feature type="transmembrane region" description="Helical" evidence="7">
    <location>
        <begin position="121"/>
        <end position="144"/>
    </location>
</feature>
<evidence type="ECO:0000259" key="8">
    <source>
        <dbReference type="PROSITE" id="PS50850"/>
    </source>
</evidence>
<dbReference type="AlphaFoldDB" id="A0A8G1W5M3"/>
<feature type="domain" description="Major facilitator superfamily (MFS) profile" evidence="8">
    <location>
        <begin position="25"/>
        <end position="484"/>
    </location>
</feature>
<feature type="transmembrane region" description="Helical" evidence="7">
    <location>
        <begin position="96"/>
        <end position="115"/>
    </location>
</feature>
<feature type="transmembrane region" description="Helical" evidence="7">
    <location>
        <begin position="68"/>
        <end position="89"/>
    </location>
</feature>
<dbReference type="RefSeq" id="XP_040805389.1">
    <property type="nucleotide sequence ID" value="XM_040939628.1"/>
</dbReference>
<protein>
    <submittedName>
        <fullName evidence="9">Vesicular amine transporter</fullName>
    </submittedName>
</protein>
<reference evidence="9 10" key="1">
    <citation type="submission" date="2018-02" db="EMBL/GenBank/DDBJ databases">
        <title>The genomes of Aspergillus section Nigri reveals drivers in fungal speciation.</title>
        <authorList>
            <consortium name="DOE Joint Genome Institute"/>
            <person name="Vesth T.C."/>
            <person name="Nybo J."/>
            <person name="Theobald S."/>
            <person name="Brandl J."/>
            <person name="Frisvad J.C."/>
            <person name="Nielsen K.F."/>
            <person name="Lyhne E.K."/>
            <person name="Kogle M.E."/>
            <person name="Kuo A."/>
            <person name="Riley R."/>
            <person name="Clum A."/>
            <person name="Nolan M."/>
            <person name="Lipzen A."/>
            <person name="Salamov A."/>
            <person name="Henrissat B."/>
            <person name="Wiebenga A."/>
            <person name="De vries R.P."/>
            <person name="Grigoriev I.V."/>
            <person name="Mortensen U.H."/>
            <person name="Andersen M.R."/>
            <person name="Baker S.E."/>
        </authorList>
    </citation>
    <scope>NUCLEOTIDE SEQUENCE [LARGE SCALE GENOMIC DNA]</scope>
    <source>
        <strain evidence="9 10">CBS 313.89</strain>
    </source>
</reference>
<dbReference type="PROSITE" id="PS50850">
    <property type="entry name" value="MFS"/>
    <property type="match status" value="1"/>
</dbReference>
<name>A0A8G1W5M3_9EURO</name>
<feature type="compositionally biased region" description="Polar residues" evidence="6">
    <location>
        <begin position="238"/>
        <end position="262"/>
    </location>
</feature>
<feature type="transmembrane region" description="Helical" evidence="7">
    <location>
        <begin position="185"/>
        <end position="204"/>
    </location>
</feature>
<evidence type="ECO:0000256" key="2">
    <source>
        <dbReference type="ARBA" id="ARBA00022448"/>
    </source>
</evidence>